<comment type="cofactor">
    <cofactor evidence="1">
        <name>Zn(2+)</name>
        <dbReference type="ChEBI" id="CHEBI:29105"/>
    </cofactor>
</comment>
<feature type="domain" description="Peptidase M14" evidence="9">
    <location>
        <begin position="74"/>
        <end position="352"/>
    </location>
</feature>
<dbReference type="SMART" id="SM00631">
    <property type="entry name" value="Zn_pept"/>
    <property type="match status" value="1"/>
</dbReference>
<feature type="chain" id="PRO_5003397174" evidence="8">
    <location>
        <begin position="39"/>
        <end position="572"/>
    </location>
</feature>
<proteinExistence type="inferred from homology"/>
<keyword evidence="10" id="KW-0121">Carboxypeptidase</keyword>
<evidence type="ECO:0000256" key="1">
    <source>
        <dbReference type="ARBA" id="ARBA00001947"/>
    </source>
</evidence>
<dbReference type="PROSITE" id="PS51318">
    <property type="entry name" value="TAT"/>
    <property type="match status" value="1"/>
</dbReference>
<comment type="similarity">
    <text evidence="2 7">Belongs to the peptidase M14 family.</text>
</comment>
<dbReference type="EMBL" id="CP002745">
    <property type="protein sequence ID" value="AEK60211.1"/>
    <property type="molecule type" value="Genomic_DNA"/>
</dbReference>
<dbReference type="AlphaFoldDB" id="G0AES6"/>
<keyword evidence="8" id="KW-0732">Signal</keyword>
<dbReference type="PANTHER" id="PTHR11705:SF143">
    <property type="entry name" value="SLL0236 PROTEIN"/>
    <property type="match status" value="1"/>
</dbReference>
<dbReference type="Pfam" id="PF00246">
    <property type="entry name" value="Peptidase_M14"/>
    <property type="match status" value="1"/>
</dbReference>
<dbReference type="InterPro" id="IPR000834">
    <property type="entry name" value="Peptidase_M14"/>
</dbReference>
<dbReference type="PANTHER" id="PTHR11705">
    <property type="entry name" value="PROTEASE FAMILY M14 CARBOXYPEPTIDASE A,B"/>
    <property type="match status" value="1"/>
</dbReference>
<dbReference type="STRING" id="1005048.CFU_0373"/>
<evidence type="ECO:0000256" key="3">
    <source>
        <dbReference type="ARBA" id="ARBA00022670"/>
    </source>
</evidence>
<sequence>MAIAFPICFSRRRLFRAAVSASVVVVLAAAVQCRPASAQYDPAKALVEIDAIASQYPDPEVTIDSPAFAAGKTGFTSQQEMLVYIRGLAAQSPSMRVRQLGPSQQGRAIPLLVFAEPAVSSGAELSKNGKPTVLLIGAQHGNEPAGGEAALAFAGMLANGKLDDILERVNILIVPRANPDGSAAFLRGLADGQDVNRDHLTLATPEGQALAHVFNDYQPEVVLDSHEFSVGGRWVEKFGALQKYDGLVQLATVANLPQAQAAAAETLFRQPLLQAFDRRALSHSWYYTTSWNKDDRTVAMGGVGPDTGRNIAGLRNAISFLLETRGVGIGKAHFKRRVYTHLTAIESVVNATAGNASQVLALNRQFRREVAAKAGRGVLNVIGAATPGRHTLAMLDARSGQARAIEVDWMSALEIQPKLQRPRPFAYLLPASETRAAERLQALGVNVYQVTAKLQLGLEQGAQSYRLTSRTQGRKQDVTGSAGAASDVVRVTTELEALPLAIAAGWYYVPLDQPLANLAAAALEPESQSSYVSNGLLPAPTADGDGPAYLPLYRLAKRPQLAVEALVAARGL</sequence>
<gene>
    <name evidence="10" type="ordered locus">CFU_0373</name>
</gene>
<evidence type="ECO:0000256" key="6">
    <source>
        <dbReference type="ARBA" id="ARBA00023049"/>
    </source>
</evidence>
<dbReference type="InterPro" id="IPR006311">
    <property type="entry name" value="TAT_signal"/>
</dbReference>
<dbReference type="GO" id="GO:0005615">
    <property type="term" value="C:extracellular space"/>
    <property type="evidence" value="ECO:0007669"/>
    <property type="project" value="TreeGrafter"/>
</dbReference>
<dbReference type="HOGENOM" id="CLU_026103_1_0_4"/>
<reference evidence="11" key="6">
    <citation type="submission" date="2011-05" db="EMBL/GenBank/DDBJ databases">
        <title>Complete sequence of Collimonas fungivorans Ter331.</title>
        <authorList>
            <person name="Leveau J.H."/>
        </authorList>
    </citation>
    <scope>NUCLEOTIDE SEQUENCE [LARGE SCALE GENOMIC DNA]</scope>
    <source>
        <strain evidence="11">Ter331</strain>
    </source>
</reference>
<dbReference type="SUPFAM" id="SSF53187">
    <property type="entry name" value="Zn-dependent exopeptidases"/>
    <property type="match status" value="1"/>
</dbReference>
<protein>
    <submittedName>
        <fullName evidence="10">Peptidase M14, carboxypeptidase A</fullName>
        <ecNumber evidence="10">3.4.17.1</ecNumber>
    </submittedName>
</protein>
<dbReference type="PROSITE" id="PS52035">
    <property type="entry name" value="PEPTIDASE_M14"/>
    <property type="match status" value="1"/>
</dbReference>
<keyword evidence="11" id="KW-1185">Reference proteome</keyword>
<keyword evidence="6" id="KW-0482">Metalloprotease</keyword>
<feature type="signal peptide" evidence="8">
    <location>
        <begin position="1"/>
        <end position="38"/>
    </location>
</feature>
<evidence type="ECO:0000313" key="11">
    <source>
        <dbReference type="Proteomes" id="UP000008392"/>
    </source>
</evidence>
<dbReference type="GO" id="GO:0004181">
    <property type="term" value="F:metallocarboxypeptidase activity"/>
    <property type="evidence" value="ECO:0007669"/>
    <property type="project" value="UniProtKB-EC"/>
</dbReference>
<evidence type="ECO:0000256" key="8">
    <source>
        <dbReference type="SAM" id="SignalP"/>
    </source>
</evidence>
<reference evidence="10 11" key="3">
    <citation type="journal article" date="2008" name="FEMS Microbiol. Ecol.">
        <title>Identification and characterization of genes underlying chitinolysis in Collimonas fungivorans Ter331.</title>
        <authorList>
            <person name="Fritsche K."/>
            <person name="de Boer W."/>
            <person name="Gerards S."/>
            <person name="van den Berg M."/>
            <person name="van Veen J.A."/>
            <person name="Leveau J.H."/>
        </authorList>
    </citation>
    <scope>NUCLEOTIDE SEQUENCE [LARGE SCALE GENOMIC DNA]</scope>
    <source>
        <strain evidence="10 11">Ter331</strain>
    </source>
</reference>
<dbReference type="Proteomes" id="UP000008392">
    <property type="component" value="Chromosome"/>
</dbReference>
<evidence type="ECO:0000256" key="7">
    <source>
        <dbReference type="PROSITE-ProRule" id="PRU01379"/>
    </source>
</evidence>
<evidence type="ECO:0000256" key="4">
    <source>
        <dbReference type="ARBA" id="ARBA00022801"/>
    </source>
</evidence>
<dbReference type="EC" id="3.4.17.1" evidence="10"/>
<evidence type="ECO:0000259" key="9">
    <source>
        <dbReference type="PROSITE" id="PS52035"/>
    </source>
</evidence>
<reference evidence="10 11" key="4">
    <citation type="journal article" date="2010" name="Environ. Microbiol.">
        <title>The bacterial genus Collimonas: mycophagy, weathering and other adaptive solutions to life in oligotrophic soil environments.</title>
        <authorList>
            <person name="Leveau J.H."/>
            <person name="Uroz S."/>
            <person name="de Boer W."/>
        </authorList>
    </citation>
    <scope>NUCLEOTIDE SEQUENCE [LARGE SCALE GENOMIC DNA]</scope>
    <source>
        <strain evidence="10 11">Ter331</strain>
    </source>
</reference>
<evidence type="ECO:0000313" key="10">
    <source>
        <dbReference type="EMBL" id="AEK60211.1"/>
    </source>
</evidence>
<evidence type="ECO:0000256" key="2">
    <source>
        <dbReference type="ARBA" id="ARBA00005988"/>
    </source>
</evidence>
<keyword evidence="4 10" id="KW-0378">Hydrolase</keyword>
<dbReference type="GO" id="GO:0008270">
    <property type="term" value="F:zinc ion binding"/>
    <property type="evidence" value="ECO:0007669"/>
    <property type="project" value="InterPro"/>
</dbReference>
<accession>G0AES6</accession>
<dbReference type="GO" id="GO:0006508">
    <property type="term" value="P:proteolysis"/>
    <property type="evidence" value="ECO:0007669"/>
    <property type="project" value="UniProtKB-KW"/>
</dbReference>
<keyword evidence="5" id="KW-0862">Zinc</keyword>
<feature type="active site" description="Proton donor/acceptor" evidence="7">
    <location>
        <position position="323"/>
    </location>
</feature>
<reference evidence="10 11" key="5">
    <citation type="journal article" date="2011" name="ISME J.">
        <title>Dual transcriptional profiling of a bacterial/fungal confrontation: Collimonas fungivorans versus Aspergillus niger.</title>
        <authorList>
            <person name="Mela F."/>
            <person name="Fritsche K."/>
            <person name="de Boer W."/>
            <person name="van Veen J.A."/>
            <person name="de Graaff L.H."/>
            <person name="van den Berg M."/>
            <person name="Leveau J.H."/>
        </authorList>
    </citation>
    <scope>NUCLEOTIDE SEQUENCE [LARGE SCALE GENOMIC DNA]</scope>
    <source>
        <strain evidence="10 11">Ter331</strain>
    </source>
</reference>
<name>G0AES6_COLFT</name>
<organism evidence="10 11">
    <name type="scientific">Collimonas fungivorans (strain Ter331)</name>
    <dbReference type="NCBI Taxonomy" id="1005048"/>
    <lineage>
        <taxon>Bacteria</taxon>
        <taxon>Pseudomonadati</taxon>
        <taxon>Pseudomonadota</taxon>
        <taxon>Betaproteobacteria</taxon>
        <taxon>Burkholderiales</taxon>
        <taxon>Oxalobacteraceae</taxon>
        <taxon>Collimonas</taxon>
    </lineage>
</organism>
<reference evidence="10 11" key="1">
    <citation type="journal article" date="2004" name="Environ. Microbiol.">
        <title>Phylogeny-function analysis of (meta)genomic libraries: screening for expression of ribosomal RNA genes by large-insert library fluorescent in situ hybridization (LIL-FISH).</title>
        <authorList>
            <person name="Leveau J.H."/>
            <person name="Gerards S."/>
            <person name="de Boer W."/>
            <person name="van Veen J.A."/>
        </authorList>
    </citation>
    <scope>NUCLEOTIDE SEQUENCE [LARGE SCALE GENOMIC DNA]</scope>
    <source>
        <strain evidence="10 11">Ter331</strain>
    </source>
</reference>
<dbReference type="CDD" id="cd06242">
    <property type="entry name" value="M14-like"/>
    <property type="match status" value="1"/>
</dbReference>
<dbReference type="eggNOG" id="COG2866">
    <property type="taxonomic scope" value="Bacteria"/>
</dbReference>
<dbReference type="Gene3D" id="3.40.630.10">
    <property type="entry name" value="Zn peptidases"/>
    <property type="match status" value="1"/>
</dbReference>
<keyword evidence="3" id="KW-0645">Protease</keyword>
<evidence type="ECO:0000256" key="5">
    <source>
        <dbReference type="ARBA" id="ARBA00022833"/>
    </source>
</evidence>
<dbReference type="KEGG" id="cfu:CFU_0373"/>
<reference evidence="10 11" key="2">
    <citation type="journal article" date="2006" name="J. Microbiol. Methods">
        <title>Genomic flank-sequencing of plasposon insertion sites for rapid identification of functional genes.</title>
        <authorList>
            <person name="Leveau J.H."/>
            <person name="Gerards S."/>
            <person name="Fritsche K."/>
            <person name="Zondag G."/>
            <person name="van Veen J.A."/>
        </authorList>
    </citation>
    <scope>NUCLEOTIDE SEQUENCE [LARGE SCALE GENOMIC DNA]</scope>
    <source>
        <strain evidence="10 11">Ter331</strain>
    </source>
</reference>